<protein>
    <submittedName>
        <fullName evidence="1">Uncharacterized protein</fullName>
    </submittedName>
</protein>
<evidence type="ECO:0000313" key="2">
    <source>
        <dbReference type="Proteomes" id="UP000515873"/>
    </source>
</evidence>
<gene>
    <name evidence="1" type="ORF">H8F01_20300</name>
</gene>
<evidence type="ECO:0000313" key="1">
    <source>
        <dbReference type="EMBL" id="QNK01351.1"/>
    </source>
</evidence>
<name>A0A7G8Q3J3_9GAMM</name>
<dbReference type="RefSeq" id="WP_187056813.1">
    <property type="nucleotide sequence ID" value="NZ_CP060412.1"/>
</dbReference>
<accession>A0A7G8Q3J3</accession>
<dbReference type="EMBL" id="CP060412">
    <property type="protein sequence ID" value="QNK01351.1"/>
    <property type="molecule type" value="Genomic_DNA"/>
</dbReference>
<keyword evidence="2" id="KW-1185">Reference proteome</keyword>
<proteinExistence type="predicted"/>
<dbReference type="Proteomes" id="UP000515873">
    <property type="component" value="Chromosome"/>
</dbReference>
<dbReference type="KEGG" id="dtl:H8F01_20300"/>
<sequence>MQKLLDIGYAIEIPGQGAVLVGRTEQTDAVLCKGDVFDLILTTGERRTLTALGVSPFTKCFTEATTLGVLVGDQLDTLDAVDGSELWINWPPGQ</sequence>
<dbReference type="AlphaFoldDB" id="A0A7G8Q3J3"/>
<reference evidence="1 2" key="1">
    <citation type="submission" date="2020-08" db="EMBL/GenBank/DDBJ databases">
        <title>Dyella sp. G9 isolated from forest soil.</title>
        <authorList>
            <person name="Fu J."/>
            <person name="Qiu L."/>
        </authorList>
    </citation>
    <scope>NUCLEOTIDE SEQUENCE [LARGE SCALE GENOMIC DNA]</scope>
    <source>
        <strain evidence="1 2">G9</strain>
    </source>
</reference>
<organism evidence="1 2">
    <name type="scientific">Dyella telluris</name>
    <dbReference type="NCBI Taxonomy" id="2763498"/>
    <lineage>
        <taxon>Bacteria</taxon>
        <taxon>Pseudomonadati</taxon>
        <taxon>Pseudomonadota</taxon>
        <taxon>Gammaproteobacteria</taxon>
        <taxon>Lysobacterales</taxon>
        <taxon>Rhodanobacteraceae</taxon>
        <taxon>Dyella</taxon>
    </lineage>
</organism>